<dbReference type="STRING" id="1524460.IX84_04235"/>
<dbReference type="AlphaFoldDB" id="A0A098SDD1"/>
<evidence type="ECO:0000313" key="1">
    <source>
        <dbReference type="EMBL" id="KGE89002.1"/>
    </source>
</evidence>
<dbReference type="InterPro" id="IPR026341">
    <property type="entry name" value="T9SS_type_B"/>
</dbReference>
<dbReference type="Pfam" id="PF13585">
    <property type="entry name" value="CHU_C"/>
    <property type="match status" value="1"/>
</dbReference>
<protein>
    <recommendedName>
        <fullName evidence="3">Gliding motility-associated C-terminal domain-containing protein</fullName>
    </recommendedName>
</protein>
<dbReference type="Proteomes" id="UP000029736">
    <property type="component" value="Unassembled WGS sequence"/>
</dbReference>
<keyword evidence="2" id="KW-1185">Reference proteome</keyword>
<reference evidence="1 2" key="1">
    <citation type="journal article" date="2014" name="Int. J. Syst. Evol. Microbiol.">
        <title>Phaeodactylibacter xiamenensis gen. nov., sp. nov., a member of the family Saprospiraceae isolated from the marine alga Phaeodactylum tricornutum.</title>
        <authorList>
            <person name="Chen Z.Jr."/>
            <person name="Lei X."/>
            <person name="Lai Q."/>
            <person name="Li Y."/>
            <person name="Zhang B."/>
            <person name="Zhang J."/>
            <person name="Zhang H."/>
            <person name="Yang L."/>
            <person name="Zheng W."/>
            <person name="Tian Y."/>
            <person name="Yu Z."/>
            <person name="Xu H.Jr."/>
            <person name="Zheng T."/>
        </authorList>
    </citation>
    <scope>NUCLEOTIDE SEQUENCE [LARGE SCALE GENOMIC DNA]</scope>
    <source>
        <strain evidence="1 2">KD52</strain>
    </source>
</reference>
<sequence>MSSTKILYVFLIASFCPGQLPGQNLIPNGDFESFEQCPTDEGHFEGYATDWVTFFGTPNYMNCDYFGQNPAILPAPHSGTGLSSCVWFDSDPTPPNVTREYLAYPLEAPLRPERYYGAFWIYTLPFQVITQNYQLLLTNSAGLVFDDDILLAVPDLSNTEFLPTGQWVKIGGCFEADGDEDMLVLGNFTPDEATVYLDTVIGFTDFHFIDDVSLYRVASLVPADTILLAGQSYFFDTTAYRSYELEGSLVSGGSRVFEVPGFYEAVVFLDECGQIGTFTIEVQDCSGVVSRFDDSALVSTDYCAGDRLSVVLPVAEEVEYYIGQQLVAGTLTLDTLGESYVYAVHTYCGILDSAVYNGLDCSQVEQGSCYYVPNAFSPNGDGANDRFLVQGQCQVQSFHLEIFDRWGSQVFISNNINNSWDGVCRGEPCVGGVYTYFLSITFRDGLAAFQQTESGEVHLVR</sequence>
<dbReference type="OrthoDB" id="1491125at2"/>
<name>A0A098SDD1_9BACT</name>
<gene>
    <name evidence="1" type="ORF">IX84_04235</name>
</gene>
<evidence type="ECO:0008006" key="3">
    <source>
        <dbReference type="Google" id="ProtNLM"/>
    </source>
</evidence>
<dbReference type="EMBL" id="JPOS01000012">
    <property type="protein sequence ID" value="KGE89002.1"/>
    <property type="molecule type" value="Genomic_DNA"/>
</dbReference>
<organism evidence="1 2">
    <name type="scientific">Phaeodactylibacter xiamenensis</name>
    <dbReference type="NCBI Taxonomy" id="1524460"/>
    <lineage>
        <taxon>Bacteria</taxon>
        <taxon>Pseudomonadati</taxon>
        <taxon>Bacteroidota</taxon>
        <taxon>Saprospiria</taxon>
        <taxon>Saprospirales</taxon>
        <taxon>Haliscomenobacteraceae</taxon>
        <taxon>Phaeodactylibacter</taxon>
    </lineage>
</organism>
<dbReference type="RefSeq" id="WP_044216768.1">
    <property type="nucleotide sequence ID" value="NZ_JBKAGJ010000050.1"/>
</dbReference>
<evidence type="ECO:0000313" key="2">
    <source>
        <dbReference type="Proteomes" id="UP000029736"/>
    </source>
</evidence>
<comment type="caution">
    <text evidence="1">The sequence shown here is derived from an EMBL/GenBank/DDBJ whole genome shotgun (WGS) entry which is preliminary data.</text>
</comment>
<accession>A0A098SDD1</accession>
<dbReference type="NCBIfam" id="TIGR04131">
    <property type="entry name" value="Bac_Flav_CTERM"/>
    <property type="match status" value="1"/>
</dbReference>
<proteinExistence type="predicted"/>